<dbReference type="EMBL" id="QUSG01000002">
    <property type="protein sequence ID" value="KAA3529945.1"/>
    <property type="molecule type" value="Genomic_DNA"/>
</dbReference>
<dbReference type="EMBL" id="MBEV02000013">
    <property type="protein sequence ID" value="MUP07254.1"/>
    <property type="molecule type" value="Genomic_DNA"/>
</dbReference>
<sequence>MHDTKSHDHAKLERHKHLVREFYRRVFDGQNPAAVKDFVTEDYKQHSRHIPTGREGLERFVQSVFPNGPVPEPAEMRIPPAFMVAEGDMVVVAAYLPQPDPDKPGETYDYFVFDAYRLRDERLAEHWSGVNKIAPPKQP</sequence>
<name>A0A109CUR1_AGRVI</name>
<dbReference type="GeneID" id="60680505"/>
<dbReference type="Gene3D" id="3.10.450.50">
    <property type="match status" value="1"/>
</dbReference>
<evidence type="ECO:0000313" key="8">
    <source>
        <dbReference type="Proteomes" id="UP000436692"/>
    </source>
</evidence>
<dbReference type="Proteomes" id="UP000175993">
    <property type="component" value="Unassembled WGS sequence"/>
</dbReference>
<dbReference type="Proteomes" id="UP000440716">
    <property type="component" value="Unassembled WGS sequence"/>
</dbReference>
<dbReference type="Proteomes" id="UP000436911">
    <property type="component" value="Unassembled WGS sequence"/>
</dbReference>
<dbReference type="Pfam" id="PF12680">
    <property type="entry name" value="SnoaL_2"/>
    <property type="match status" value="1"/>
</dbReference>
<evidence type="ECO:0000313" key="4">
    <source>
        <dbReference type="EMBL" id="MUZ56805.1"/>
    </source>
</evidence>
<dbReference type="SUPFAM" id="SSF54427">
    <property type="entry name" value="NTF2-like"/>
    <property type="match status" value="1"/>
</dbReference>
<gene>
    <name evidence="3" type="ORF">BBI04_020925</name>
    <name evidence="2" type="ORF">DXT89_04060</name>
    <name evidence="6" type="ORF">GOZ88_01525</name>
    <name evidence="5" type="ORF">GOZ90_12290</name>
    <name evidence="4" type="ORF">GOZ95_04920</name>
</gene>
<organism evidence="5 11">
    <name type="scientific">Agrobacterium vitis</name>
    <name type="common">Rhizobium vitis</name>
    <dbReference type="NCBI Taxonomy" id="373"/>
    <lineage>
        <taxon>Bacteria</taxon>
        <taxon>Pseudomonadati</taxon>
        <taxon>Pseudomonadota</taxon>
        <taxon>Alphaproteobacteria</taxon>
        <taxon>Hyphomicrobiales</taxon>
        <taxon>Rhizobiaceae</taxon>
        <taxon>Rhizobium/Agrobacterium group</taxon>
        <taxon>Agrobacterium</taxon>
    </lineage>
</organism>
<evidence type="ECO:0000313" key="10">
    <source>
        <dbReference type="Proteomes" id="UP000440716"/>
    </source>
</evidence>
<dbReference type="OrthoDB" id="9812089at2"/>
<feature type="domain" description="SnoaL-like" evidence="1">
    <location>
        <begin position="19"/>
        <end position="126"/>
    </location>
</feature>
<reference evidence="2 9" key="1">
    <citation type="submission" date="2018-08" db="EMBL/GenBank/DDBJ databases">
        <title>Genome sequencing of Agrobacterium vitis strain ICMP 10754.</title>
        <authorList>
            <person name="Visnovsky S.B."/>
            <person name="Pitman A.R."/>
        </authorList>
    </citation>
    <scope>NUCLEOTIDE SEQUENCE [LARGE SCALE GENOMIC DNA]</scope>
    <source>
        <strain evidence="2 9">ICMP 10754</strain>
    </source>
</reference>
<evidence type="ECO:0000313" key="5">
    <source>
        <dbReference type="EMBL" id="MUZ73458.1"/>
    </source>
</evidence>
<dbReference type="PANTHER" id="PTHR38436">
    <property type="entry name" value="POLYKETIDE CYCLASE SNOAL-LIKE DOMAIN"/>
    <property type="match status" value="1"/>
</dbReference>
<dbReference type="AlphaFoldDB" id="A0A109CUR1"/>
<dbReference type="PANTHER" id="PTHR38436:SF1">
    <property type="entry name" value="ESTER CYCLASE"/>
    <property type="match status" value="1"/>
</dbReference>
<dbReference type="InterPro" id="IPR037401">
    <property type="entry name" value="SnoaL-like"/>
</dbReference>
<reference evidence="3 7" key="2">
    <citation type="submission" date="2019-11" db="EMBL/GenBank/DDBJ databases">
        <title>Whole-genome sequencing of Allorhizobium vitis.</title>
        <authorList>
            <person name="Gan H.M."/>
            <person name="Savka M.A."/>
        </authorList>
    </citation>
    <scope>NUCLEOTIDE SEQUENCE [LARGE SCALE GENOMIC DNA]</scope>
    <source>
        <strain evidence="3 7">AB4</strain>
    </source>
</reference>
<evidence type="ECO:0000259" key="1">
    <source>
        <dbReference type="Pfam" id="PF12680"/>
    </source>
</evidence>
<dbReference type="Proteomes" id="UP000436692">
    <property type="component" value="Unassembled WGS sequence"/>
</dbReference>
<dbReference type="GO" id="GO:0030638">
    <property type="term" value="P:polyketide metabolic process"/>
    <property type="evidence" value="ECO:0007669"/>
    <property type="project" value="InterPro"/>
</dbReference>
<comment type="caution">
    <text evidence="5">The sequence shown here is derived from an EMBL/GenBank/DDBJ whole genome shotgun (WGS) entry which is preliminary data.</text>
</comment>
<evidence type="ECO:0000313" key="6">
    <source>
        <dbReference type="EMBL" id="MVA54781.1"/>
    </source>
</evidence>
<protein>
    <recommendedName>
        <fullName evidence="1">SnoaL-like domain-containing protein</fullName>
    </recommendedName>
</protein>
<dbReference type="Proteomes" id="UP000477951">
    <property type="component" value="Unassembled WGS sequence"/>
</dbReference>
<evidence type="ECO:0000313" key="9">
    <source>
        <dbReference type="Proteomes" id="UP000436911"/>
    </source>
</evidence>
<evidence type="ECO:0000313" key="3">
    <source>
        <dbReference type="EMBL" id="MUP07254.1"/>
    </source>
</evidence>
<dbReference type="EMBL" id="WPHU01000001">
    <property type="protein sequence ID" value="MVA54781.1"/>
    <property type="molecule type" value="Genomic_DNA"/>
</dbReference>
<reference evidence="8 10" key="3">
    <citation type="submission" date="2019-12" db="EMBL/GenBank/DDBJ databases">
        <title>Whole-genome sequencing of Allorhizobium vitis.</title>
        <authorList>
            <person name="Gan H.M."/>
            <person name="Szegedi E."/>
            <person name="Burr T."/>
            <person name="Savka M.A."/>
        </authorList>
    </citation>
    <scope>NUCLEOTIDE SEQUENCE [LARGE SCALE GENOMIC DNA]</scope>
    <source>
        <strain evidence="6 10">CG415</strain>
        <strain evidence="5 11">CG516</strain>
        <strain evidence="4 8">CG989</strain>
    </source>
</reference>
<evidence type="ECO:0000313" key="11">
    <source>
        <dbReference type="Proteomes" id="UP000477951"/>
    </source>
</evidence>
<dbReference type="EMBL" id="WPHM01000002">
    <property type="protein sequence ID" value="MUZ56805.1"/>
    <property type="molecule type" value="Genomic_DNA"/>
</dbReference>
<proteinExistence type="predicted"/>
<dbReference type="EMBL" id="WPHR01000008">
    <property type="protein sequence ID" value="MUZ73458.1"/>
    <property type="molecule type" value="Genomic_DNA"/>
</dbReference>
<dbReference type="RefSeq" id="WP_060717227.1">
    <property type="nucleotide sequence ID" value="NZ_AP023269.1"/>
</dbReference>
<accession>A0A109CUR1</accession>
<dbReference type="InterPro" id="IPR032710">
    <property type="entry name" value="NTF2-like_dom_sf"/>
</dbReference>
<evidence type="ECO:0000313" key="2">
    <source>
        <dbReference type="EMBL" id="KAA3529945.1"/>
    </source>
</evidence>
<evidence type="ECO:0000313" key="7">
    <source>
        <dbReference type="Proteomes" id="UP000175993"/>
    </source>
</evidence>
<dbReference type="InterPro" id="IPR009959">
    <property type="entry name" value="Cyclase_SnoaL-like"/>
</dbReference>